<sequence>MKNNLTASRWCGLLGAALLLASGVPARAADVTITVNGKVVARPCTVSTTSTTVDLGNLFTFDLVSAGSTSGWQSVSLDLTNCPVGTSQVKATFSGTADSSGLYYANQGGAGSIALQLADNAGTNLPNGATKQLAVSYPAQTVSFPLQVRAITVNGNATQGSIQAVVNVTYTYS</sequence>
<accession>A0AAJ5QRK8</accession>
<keyword evidence="1" id="KW-0732">Signal</keyword>
<name>A0AAJ5QRK8_9ENTR</name>
<evidence type="ECO:0000313" key="3">
    <source>
        <dbReference type="Proteomes" id="UP001210130"/>
    </source>
</evidence>
<dbReference type="EMBL" id="CP112887">
    <property type="protein sequence ID" value="WBW60401.1"/>
    <property type="molecule type" value="Genomic_DNA"/>
</dbReference>
<evidence type="ECO:0000256" key="1">
    <source>
        <dbReference type="SAM" id="SignalP"/>
    </source>
</evidence>
<dbReference type="PANTHER" id="PTHR33420">
    <property type="entry name" value="FIMBRIAL SUBUNIT ELFA-RELATED"/>
    <property type="match status" value="1"/>
</dbReference>
<reference evidence="2 3" key="1">
    <citation type="journal article" date="2023" name="Microbiol. Resour. Announc.">
        <title>Complete Genome Sequence of the First Colistin-Resistant Raoultella electrica Strain.</title>
        <authorList>
            <person name="Aldeia C."/>
            <person name="Campos-Madueno E.I."/>
            <person name="Sendi P."/>
            <person name="Endimiani A."/>
        </authorList>
    </citation>
    <scope>NUCLEOTIDE SEQUENCE [LARGE SCALE GENOMIC DNA]</scope>
    <source>
        <strain evidence="2 3">S2-IND-01-C</strain>
    </source>
</reference>
<gene>
    <name evidence="2" type="ORF">OR613_20650</name>
</gene>
<evidence type="ECO:0000313" key="2">
    <source>
        <dbReference type="EMBL" id="WBW60401.1"/>
    </source>
</evidence>
<feature type="signal peptide" evidence="1">
    <location>
        <begin position="1"/>
        <end position="28"/>
    </location>
</feature>
<dbReference type="RefSeq" id="WP_100683089.1">
    <property type="nucleotide sequence ID" value="NZ_CP041247.1"/>
</dbReference>
<protein>
    <submittedName>
        <fullName evidence="2">Type 1 fimbrial protein</fullName>
    </submittedName>
</protein>
<dbReference type="InterPro" id="IPR036937">
    <property type="entry name" value="Adhesion_dom_fimbrial_sf"/>
</dbReference>
<dbReference type="Proteomes" id="UP001210130">
    <property type="component" value="Chromosome"/>
</dbReference>
<dbReference type="InterPro" id="IPR008966">
    <property type="entry name" value="Adhesion_dom_sf"/>
</dbReference>
<dbReference type="InterPro" id="IPR050263">
    <property type="entry name" value="Bact_Fimbrial_Adh_Pro"/>
</dbReference>
<dbReference type="AlphaFoldDB" id="A0AAJ5QRK8"/>
<dbReference type="SUPFAM" id="SSF49401">
    <property type="entry name" value="Bacterial adhesins"/>
    <property type="match status" value="1"/>
</dbReference>
<organism evidence="2 3">
    <name type="scientific">Klebsiella electrica</name>
    <dbReference type="NCBI Taxonomy" id="1259973"/>
    <lineage>
        <taxon>Bacteria</taxon>
        <taxon>Pseudomonadati</taxon>
        <taxon>Pseudomonadota</taxon>
        <taxon>Gammaproteobacteria</taxon>
        <taxon>Enterobacterales</taxon>
        <taxon>Enterobacteriaceae</taxon>
        <taxon>Klebsiella/Raoultella group</taxon>
        <taxon>Klebsiella</taxon>
    </lineage>
</organism>
<dbReference type="GO" id="GO:0009289">
    <property type="term" value="C:pilus"/>
    <property type="evidence" value="ECO:0007669"/>
    <property type="project" value="InterPro"/>
</dbReference>
<dbReference type="GO" id="GO:0043709">
    <property type="term" value="P:cell adhesion involved in single-species biofilm formation"/>
    <property type="evidence" value="ECO:0007669"/>
    <property type="project" value="TreeGrafter"/>
</dbReference>
<keyword evidence="3" id="KW-1185">Reference proteome</keyword>
<feature type="chain" id="PRO_5042562801" evidence="1">
    <location>
        <begin position="29"/>
        <end position="173"/>
    </location>
</feature>
<dbReference type="PANTHER" id="PTHR33420:SF27">
    <property type="entry name" value="PROTEIN FIMG"/>
    <property type="match status" value="1"/>
</dbReference>
<dbReference type="Gene3D" id="2.60.40.1090">
    <property type="entry name" value="Fimbrial-type adhesion domain"/>
    <property type="match status" value="1"/>
</dbReference>
<proteinExistence type="predicted"/>